<dbReference type="HOGENOM" id="CLU_000022_59_0_9"/>
<dbReference type="Proteomes" id="UP000031829">
    <property type="component" value="Chromosome"/>
</dbReference>
<dbReference type="InterPro" id="IPR045851">
    <property type="entry name" value="AMP-bd_C_sf"/>
</dbReference>
<accession>A0A0B6AU71</accession>
<feature type="domain" description="AMP-binding enzyme C-terminal" evidence="2">
    <location>
        <begin position="384"/>
        <end position="456"/>
    </location>
</feature>
<organism evidence="3 4">
    <name type="scientific">Priestia megaterium (strain ATCC 14581 / DSM 32 / CCUG 1817 / JCM 2506 / NBRC 15308 / NCIMB 9376 / NCTC 10342 / NRRL B-14308 / VKM B-512 / Ford 19)</name>
    <name type="common">Bacillus megaterium</name>
    <dbReference type="NCBI Taxonomy" id="1348623"/>
    <lineage>
        <taxon>Bacteria</taxon>
        <taxon>Bacillati</taxon>
        <taxon>Bacillota</taxon>
        <taxon>Bacilli</taxon>
        <taxon>Bacillales</taxon>
        <taxon>Bacillaceae</taxon>
        <taxon>Priestia</taxon>
    </lineage>
</organism>
<dbReference type="InterPro" id="IPR020845">
    <property type="entry name" value="AMP-binding_CS"/>
</dbReference>
<evidence type="ECO:0000259" key="1">
    <source>
        <dbReference type="Pfam" id="PF00501"/>
    </source>
</evidence>
<dbReference type="InterPro" id="IPR000873">
    <property type="entry name" value="AMP-dep_synth/lig_dom"/>
</dbReference>
<dbReference type="SUPFAM" id="SSF56801">
    <property type="entry name" value="Acetyl-CoA synthetase-like"/>
    <property type="match status" value="1"/>
</dbReference>
<dbReference type="Gene3D" id="3.40.50.12780">
    <property type="entry name" value="N-terminal domain of ligase-like"/>
    <property type="match status" value="1"/>
</dbReference>
<dbReference type="EMBL" id="CP009920">
    <property type="protein sequence ID" value="AJI24702.1"/>
    <property type="molecule type" value="Genomic_DNA"/>
</dbReference>
<dbReference type="Pfam" id="PF00501">
    <property type="entry name" value="AMP-binding"/>
    <property type="match status" value="1"/>
</dbReference>
<dbReference type="InterPro" id="IPR025110">
    <property type="entry name" value="AMP-bd_C"/>
</dbReference>
<proteinExistence type="predicted"/>
<evidence type="ECO:0000313" key="3">
    <source>
        <dbReference type="EMBL" id="AJI24702.1"/>
    </source>
</evidence>
<dbReference type="PROSITE" id="PS00455">
    <property type="entry name" value="AMP_BINDING"/>
    <property type="match status" value="1"/>
</dbReference>
<feature type="domain" description="AMP-dependent synthetase/ligase" evidence="1">
    <location>
        <begin position="10"/>
        <end position="333"/>
    </location>
</feature>
<dbReference type="Gene3D" id="3.30.300.30">
    <property type="match status" value="1"/>
</dbReference>
<dbReference type="CDD" id="cd04433">
    <property type="entry name" value="AFD_class_I"/>
    <property type="match status" value="1"/>
</dbReference>
<dbReference type="PANTHER" id="PTHR43767:SF10">
    <property type="entry name" value="SURFACTIN SYNTHASE SUBUNIT 1"/>
    <property type="match status" value="1"/>
</dbReference>
<dbReference type="PANTHER" id="PTHR43767">
    <property type="entry name" value="LONG-CHAIN-FATTY-ACID--COA LIGASE"/>
    <property type="match status" value="1"/>
</dbReference>
<dbReference type="KEGG" id="bmeg:BG04_4942"/>
<name>A0A0B6AU71_PRIM2</name>
<dbReference type="GeneID" id="93642916"/>
<dbReference type="AlphaFoldDB" id="A0A0B6AU71"/>
<reference evidence="3 4" key="1">
    <citation type="journal article" date="2015" name="Genome Announc.">
        <title>Complete genome sequences for 35 biothreat assay-relevant bacillus species.</title>
        <authorList>
            <person name="Johnson S.L."/>
            <person name="Daligault H.E."/>
            <person name="Davenport K.W."/>
            <person name="Jaissle J."/>
            <person name="Frey K.G."/>
            <person name="Ladner J.T."/>
            <person name="Broomall S.M."/>
            <person name="Bishop-Lilly K.A."/>
            <person name="Bruce D.C."/>
            <person name="Gibbons H.S."/>
            <person name="Coyne S.R."/>
            <person name="Lo C.C."/>
            <person name="Meincke L."/>
            <person name="Munk A.C."/>
            <person name="Koroleva G.I."/>
            <person name="Rosenzweig C.N."/>
            <person name="Palacios G.F."/>
            <person name="Redden C.L."/>
            <person name="Minogue T.D."/>
            <person name="Chain P.S."/>
        </authorList>
    </citation>
    <scope>NUCLEOTIDE SEQUENCE [LARGE SCALE GENOMIC DNA]</scope>
    <source>
        <strain evidence="4">ATCC 14581 / DSM 32 / JCM 2506 / NBRC 15308 / NCIMB 9376 / NCTC 10342 / NRRL B-14308 / VKM B-512</strain>
    </source>
</reference>
<dbReference type="RefSeq" id="WP_034651724.1">
    <property type="nucleotide sequence ID" value="NZ_BCVB01000015.1"/>
</dbReference>
<evidence type="ECO:0000313" key="4">
    <source>
        <dbReference type="Proteomes" id="UP000031829"/>
    </source>
</evidence>
<sequence length="477" mass="53353">MKRIEELIFNQCQQTPDGLALSDSINKLSYSQMWDCVCKAEKQLQEKGMEKGELVALSMPNNVEAIVSFLAILKAGGIVMLLHNELTEAEVDTYFSIQSPNWLWKTSSLTRIREEKTMLPLRQVNELSDLFLFGFTSGSTGRPKGFVKSHYSWSSSFQEWSDIFSLEQHDKVLVPLHISYSAQLYPVLHALCSGMHAIMLEVFTPSAVFNKEASCMSITPALISPLLRYVQSRPNEKRLLPKTVISVGNKLSPSVRKKFSRAFPVASLYEYYGSSEMGFVTVLSPHTAETMPHTVGYPVDSVDVLILNERGKEVEKGDKGTLFVKTTQAFEGFVKDSEETNRSFFNGYVTSHDIAVQLQNGSITIVGRDKNVIKSSGSLVYAEEIEELLLQIPGVSEAAVFSVVDAERSEVVGAAIVLENISLSEVRQALTKQVSAYKIPRVWRVLTSFPRMKNGKIDKATIYSYFTEKEGKTYDLI</sequence>
<dbReference type="InterPro" id="IPR050237">
    <property type="entry name" value="ATP-dep_AMP-bd_enzyme"/>
</dbReference>
<protein>
    <submittedName>
        <fullName evidence="3">AMP-binding enzyme family protein</fullName>
    </submittedName>
</protein>
<gene>
    <name evidence="3" type="ORF">BG04_4942</name>
</gene>
<evidence type="ECO:0000259" key="2">
    <source>
        <dbReference type="Pfam" id="PF13193"/>
    </source>
</evidence>
<dbReference type="GO" id="GO:0016877">
    <property type="term" value="F:ligase activity, forming carbon-sulfur bonds"/>
    <property type="evidence" value="ECO:0007669"/>
    <property type="project" value="UniProtKB-ARBA"/>
</dbReference>
<dbReference type="InterPro" id="IPR042099">
    <property type="entry name" value="ANL_N_sf"/>
</dbReference>
<dbReference type="Pfam" id="PF13193">
    <property type="entry name" value="AMP-binding_C"/>
    <property type="match status" value="1"/>
</dbReference>